<evidence type="ECO:0000313" key="4">
    <source>
        <dbReference type="Proteomes" id="UP000295134"/>
    </source>
</evidence>
<geneLocation type="plasmid" evidence="3 5">
    <name>paNv_CAN1</name>
</geneLocation>
<dbReference type="PROSITE" id="PS51257">
    <property type="entry name" value="PROKAR_LIPOPROTEIN"/>
    <property type="match status" value="1"/>
</dbReference>
<dbReference type="EMBL" id="CP038614">
    <property type="protein sequence ID" value="QBY45655.1"/>
    <property type="molecule type" value="Genomic_DNA"/>
</dbReference>
<dbReference type="GeneID" id="39751915"/>
<reference evidence="3" key="3">
    <citation type="submission" date="2023-04" db="EMBL/GenBank/DDBJ databases">
        <title>Genome dynamics across the evolutionary transition to endosymbiosis.</title>
        <authorList>
            <person name="Siozios S."/>
            <person name="Nadal-Jimenez P."/>
            <person name="Azagi T."/>
            <person name="Sprong H."/>
            <person name="Frost C.L."/>
            <person name="Parratt S.R."/>
            <person name="Taylor G."/>
            <person name="Brettell L."/>
            <person name="Lew K.C."/>
            <person name="Croft L."/>
            <person name="King K.C."/>
            <person name="Brockhurst M.A."/>
            <person name="Hypsa V."/>
            <person name="Novakova E."/>
            <person name="Darby A.C."/>
            <person name="Hurst G.D.D."/>
        </authorList>
    </citation>
    <scope>NUCLEOTIDE SEQUENCE</scope>
    <source>
        <strain evidence="3">ANv_CAN</strain>
        <plasmid evidence="3">paNv_CAN1</plasmid>
    </source>
</reference>
<gene>
    <name evidence="1" type="ORF">ARN_22800</name>
    <name evidence="2" type="ORF">ArsFIN_42660</name>
    <name evidence="3" type="ORF">QE258_21855</name>
</gene>
<dbReference type="EMBL" id="FN545233">
    <property type="protein sequence ID" value="CBA74415.1"/>
    <property type="molecule type" value="Genomic_DNA"/>
</dbReference>
<proteinExistence type="predicted"/>
<sequence length="110" mass="13041">MKRVLTAMVLSTLISGCASQWVRNSLNAEDFSVAEIFCREQSENKFPVKNEVAQRTNVKRHETWQKNEKYQTVLIPEIDSYIIDVNKDSRRQFFYDCMSQKGWESEIKWL</sequence>
<dbReference type="KEGG" id="ans:ArsFIN_42660"/>
<evidence type="ECO:0000313" key="3">
    <source>
        <dbReference type="EMBL" id="WGM07915.1"/>
    </source>
</evidence>
<name>D2U171_9GAMM</name>
<dbReference type="Proteomes" id="UP001177592">
    <property type="component" value="Plasmid paNv_CAN1"/>
</dbReference>
<reference evidence="2 4" key="2">
    <citation type="submission" date="2019-03" db="EMBL/GenBank/DDBJ databases">
        <title>Long-read sequencing reveals hyperdense prophage content in a complex bacterial symbiont genome.</title>
        <authorList>
            <person name="Frost C.L."/>
            <person name="Siozios S."/>
            <person name="Nadal-Jimenez P."/>
            <person name="Brockhurst M.A."/>
            <person name="King K.C."/>
            <person name="Darby A.C."/>
            <person name="Hurst G.D.D."/>
        </authorList>
    </citation>
    <scope>NUCLEOTIDE SEQUENCE [LARGE SCALE GENOMIC DNA]</scope>
    <source>
        <strain evidence="2 4">FIN</strain>
        <plasmid evidence="4">parsfin2</plasmid>
        <plasmid evidence="2">pArsFIN2</plasmid>
    </source>
</reference>
<organism evidence="1">
    <name type="scientific">Arsenophonus nasoniae</name>
    <name type="common">son-killer infecting Nasonia vitripennis</name>
    <dbReference type="NCBI Taxonomy" id="638"/>
    <lineage>
        <taxon>Bacteria</taxon>
        <taxon>Pseudomonadati</taxon>
        <taxon>Pseudomonadota</taxon>
        <taxon>Gammaproteobacteria</taxon>
        <taxon>Enterobacterales</taxon>
        <taxon>Morganellaceae</taxon>
        <taxon>Arsenophonus</taxon>
    </lineage>
</organism>
<reference evidence="1" key="1">
    <citation type="journal article" date="2010" name="Insect Mol. Biol.">
        <title>The draft genome sequence of Arsenophonus nasoniae, son-killer bacterium of Nasonia vitripennis, reveals genes associated with virulence and symbiosis.</title>
        <authorList>
            <person name="Wilkes T."/>
            <person name="Darby A.C."/>
            <person name="Choi J."/>
            <person name="Colborne J.K."/>
            <person name="Werren J.H."/>
            <person name="Hurst G.D.D."/>
        </authorList>
    </citation>
    <scope>NUCLEOTIDE SEQUENCE</scope>
</reference>
<keyword evidence="2" id="KW-0614">Plasmid</keyword>
<keyword evidence="5" id="KW-1185">Reference proteome</keyword>
<keyword evidence="1" id="KW-0449">Lipoprotein</keyword>
<geneLocation type="plasmid" evidence="2">
    <name>pArsFIN2</name>
</geneLocation>
<dbReference type="EMBL" id="CP123524">
    <property type="protein sequence ID" value="WGM07915.1"/>
    <property type="molecule type" value="Genomic_DNA"/>
</dbReference>
<evidence type="ECO:0000313" key="1">
    <source>
        <dbReference type="EMBL" id="CBA74415.1"/>
    </source>
</evidence>
<dbReference type="Proteomes" id="UP000295134">
    <property type="component" value="Plasmid pArsFIN2"/>
</dbReference>
<evidence type="ECO:0000313" key="5">
    <source>
        <dbReference type="Proteomes" id="UP001177592"/>
    </source>
</evidence>
<protein>
    <submittedName>
        <fullName evidence="1">Lipoprotein</fullName>
    </submittedName>
</protein>
<dbReference type="RefSeq" id="WP_026823978.1">
    <property type="nucleotide sequence ID" value="NZ_CP038614.1"/>
</dbReference>
<accession>D2U171</accession>
<geneLocation type="plasmid" evidence="4">
    <name>parsfin2</name>
</geneLocation>
<dbReference type="AlphaFoldDB" id="D2U171"/>
<evidence type="ECO:0000313" key="2">
    <source>
        <dbReference type="EMBL" id="QBY45655.1"/>
    </source>
</evidence>